<dbReference type="Gene3D" id="3.40.50.720">
    <property type="entry name" value="NAD(P)-binding Rossmann-like Domain"/>
    <property type="match status" value="1"/>
</dbReference>
<feature type="region of interest" description="Disordered" evidence="5">
    <location>
        <begin position="274"/>
        <end position="295"/>
    </location>
</feature>
<dbReference type="Pfam" id="PF08659">
    <property type="entry name" value="KR"/>
    <property type="match status" value="1"/>
</dbReference>
<evidence type="ECO:0000259" key="6">
    <source>
        <dbReference type="PROSITE" id="PS50075"/>
    </source>
</evidence>
<dbReference type="InterPro" id="IPR020806">
    <property type="entry name" value="PKS_PP-bd"/>
</dbReference>
<dbReference type="eggNOG" id="COG1020">
    <property type="taxonomic scope" value="Bacteria"/>
</dbReference>
<dbReference type="PANTHER" id="PTHR43775">
    <property type="entry name" value="FATTY ACID SYNTHASE"/>
    <property type="match status" value="1"/>
</dbReference>
<dbReference type="HOGENOM" id="CLU_873811_0_0_11"/>
<evidence type="ECO:0000313" key="7">
    <source>
        <dbReference type="EMBL" id="EJZ06107.1"/>
    </source>
</evidence>
<dbReference type="RefSeq" id="WP_003932263.1">
    <property type="nucleotide sequence ID" value="NZ_JH814696.1"/>
</dbReference>
<dbReference type="PROSITE" id="PS50075">
    <property type="entry name" value="CARRIER"/>
    <property type="match status" value="1"/>
</dbReference>
<dbReference type="SMART" id="SM00822">
    <property type="entry name" value="PKS_KR"/>
    <property type="match status" value="1"/>
</dbReference>
<sequence length="312" mass="33522">MSGGPVTLAEMTHDDVVAMFRPKMDAAALLHTLSLDHPVEQFVLFSSISGVLGSRWLAHYAATTTFLDTFAFARRAAGLPACAINWGLWKSLADVQTGFERQATAESGLEPMDDAVAITALRSFVGPQAPARATVVAADWPRLAAAYHTRAQLHILDDLLTDETATGQGLLDGDTAFRRELQECAPERRVEMLTDHVLSQVAAAMGLASTHTLDPTVGFFQFGMDSLMSVTLQRSLSESLGEVLPASVVFDYPTVEALTDYLATVLPEIIQTAGSEGGGHDKDVAGDPTVQEDAYDDLAEDELLARLSERLS</sequence>
<name>K0UFS2_MYCVA</name>
<dbReference type="Proteomes" id="UP000006072">
    <property type="component" value="Unassembled WGS sequence"/>
</dbReference>
<evidence type="ECO:0000256" key="1">
    <source>
        <dbReference type="ARBA" id="ARBA00022450"/>
    </source>
</evidence>
<dbReference type="InterPro" id="IPR057326">
    <property type="entry name" value="KR_dom"/>
</dbReference>
<dbReference type="InterPro" id="IPR050091">
    <property type="entry name" value="PKS_NRPS_Biosynth_Enz"/>
</dbReference>
<dbReference type="InterPro" id="IPR036291">
    <property type="entry name" value="NAD(P)-bd_dom_sf"/>
</dbReference>
<feature type="domain" description="Carrier" evidence="6">
    <location>
        <begin position="191"/>
        <end position="266"/>
    </location>
</feature>
<protein>
    <submittedName>
        <fullName evidence="7">Beta-ketoacyl synthase</fullName>
    </submittedName>
</protein>
<comment type="caution">
    <text evidence="7">The sequence shown here is derived from an EMBL/GenBank/DDBJ whole genome shotgun (WGS) entry which is preliminary data.</text>
</comment>
<dbReference type="InterPro" id="IPR036736">
    <property type="entry name" value="ACP-like_sf"/>
</dbReference>
<dbReference type="SMART" id="SM00823">
    <property type="entry name" value="PKS_PP"/>
    <property type="match status" value="1"/>
</dbReference>
<evidence type="ECO:0000256" key="5">
    <source>
        <dbReference type="SAM" id="MobiDB-lite"/>
    </source>
</evidence>
<gene>
    <name evidence="7" type="ORF">MVAC_23000</name>
</gene>
<dbReference type="AlphaFoldDB" id="K0UFS2"/>
<keyword evidence="3" id="KW-0521">NADP</keyword>
<reference evidence="7 8" key="1">
    <citation type="journal article" date="2012" name="J. Bacteriol.">
        <title>Complete Genome Sequence of Mycobacterium vaccae Type Strain ATCC 25954.</title>
        <authorList>
            <person name="Ho Y.S."/>
            <person name="Adroub S.A."/>
            <person name="Abadi M."/>
            <person name="Al Alwan B."/>
            <person name="Alkhateeb R."/>
            <person name="Gao G."/>
            <person name="Ragab A."/>
            <person name="Ali S."/>
            <person name="van Soolingen D."/>
            <person name="Bitter W."/>
            <person name="Pain A."/>
            <person name="Abdallah A.M."/>
        </authorList>
    </citation>
    <scope>NUCLEOTIDE SEQUENCE [LARGE SCALE GENOMIC DNA]</scope>
    <source>
        <strain evidence="7 8">ATCC 25954</strain>
    </source>
</reference>
<dbReference type="SUPFAM" id="SSF51735">
    <property type="entry name" value="NAD(P)-binding Rossmann-fold domains"/>
    <property type="match status" value="1"/>
</dbReference>
<organism evidence="7 8">
    <name type="scientific">Mycolicibacterium vaccae ATCC 25954</name>
    <dbReference type="NCBI Taxonomy" id="1194972"/>
    <lineage>
        <taxon>Bacteria</taxon>
        <taxon>Bacillati</taxon>
        <taxon>Actinomycetota</taxon>
        <taxon>Actinomycetes</taxon>
        <taxon>Mycobacteriales</taxon>
        <taxon>Mycobacteriaceae</taxon>
        <taxon>Mycolicibacterium</taxon>
    </lineage>
</organism>
<dbReference type="GO" id="GO:0004312">
    <property type="term" value="F:fatty acid synthase activity"/>
    <property type="evidence" value="ECO:0007669"/>
    <property type="project" value="TreeGrafter"/>
</dbReference>
<dbReference type="GO" id="GO:0006633">
    <property type="term" value="P:fatty acid biosynthetic process"/>
    <property type="evidence" value="ECO:0007669"/>
    <property type="project" value="TreeGrafter"/>
</dbReference>
<dbReference type="GO" id="GO:0031177">
    <property type="term" value="F:phosphopantetheine binding"/>
    <property type="evidence" value="ECO:0007669"/>
    <property type="project" value="InterPro"/>
</dbReference>
<dbReference type="InterPro" id="IPR013968">
    <property type="entry name" value="PKS_KR"/>
</dbReference>
<keyword evidence="4" id="KW-0511">Multifunctional enzyme</keyword>
<keyword evidence="1" id="KW-0596">Phosphopantetheine</keyword>
<keyword evidence="8" id="KW-1185">Reference proteome</keyword>
<proteinExistence type="predicted"/>
<dbReference type="SMART" id="SM01294">
    <property type="entry name" value="PKS_PP_betabranch"/>
    <property type="match status" value="1"/>
</dbReference>
<dbReference type="eggNOG" id="COG0300">
    <property type="taxonomic scope" value="Bacteria"/>
</dbReference>
<evidence type="ECO:0000256" key="2">
    <source>
        <dbReference type="ARBA" id="ARBA00022553"/>
    </source>
</evidence>
<dbReference type="PATRIC" id="fig|1194972.3.peg.4584"/>
<dbReference type="EMBL" id="ALQA01000065">
    <property type="protein sequence ID" value="EJZ06107.1"/>
    <property type="molecule type" value="Genomic_DNA"/>
</dbReference>
<dbReference type="InterPro" id="IPR009081">
    <property type="entry name" value="PP-bd_ACP"/>
</dbReference>
<evidence type="ECO:0000256" key="3">
    <source>
        <dbReference type="ARBA" id="ARBA00022857"/>
    </source>
</evidence>
<keyword evidence="2" id="KW-0597">Phosphoprotein</keyword>
<dbReference type="Pfam" id="PF00550">
    <property type="entry name" value="PP-binding"/>
    <property type="match status" value="1"/>
</dbReference>
<accession>K0UFS2</accession>
<evidence type="ECO:0000256" key="4">
    <source>
        <dbReference type="ARBA" id="ARBA00023268"/>
    </source>
</evidence>
<evidence type="ECO:0000313" key="8">
    <source>
        <dbReference type="Proteomes" id="UP000006072"/>
    </source>
</evidence>
<dbReference type="Gene3D" id="1.10.1200.10">
    <property type="entry name" value="ACP-like"/>
    <property type="match status" value="1"/>
</dbReference>
<dbReference type="SUPFAM" id="SSF47336">
    <property type="entry name" value="ACP-like"/>
    <property type="match status" value="1"/>
</dbReference>
<dbReference type="PANTHER" id="PTHR43775:SF37">
    <property type="entry name" value="SI:DKEY-61P9.11"/>
    <property type="match status" value="1"/>
</dbReference>